<dbReference type="SMART" id="SM00497">
    <property type="entry name" value="IENR1"/>
    <property type="match status" value="1"/>
</dbReference>
<feature type="domain" description="HNH nuclease" evidence="2">
    <location>
        <begin position="69"/>
        <end position="111"/>
    </location>
</feature>
<feature type="domain" description="Nuclease-associated modular DNA-binding 1" evidence="1">
    <location>
        <begin position="125"/>
        <end position="156"/>
    </location>
</feature>
<keyword evidence="3" id="KW-0540">Nuclease</keyword>
<dbReference type="GO" id="GO:0004519">
    <property type="term" value="F:endonuclease activity"/>
    <property type="evidence" value="ECO:0007669"/>
    <property type="project" value="UniProtKB-KW"/>
</dbReference>
<organism evidence="3 4">
    <name type="scientific">Candidatus Fimicola merdigallinarum</name>
    <dbReference type="NCBI Taxonomy" id="2840819"/>
    <lineage>
        <taxon>Bacteria</taxon>
        <taxon>Bacillati</taxon>
        <taxon>Bacillota</taxon>
        <taxon>Clostridia</taxon>
        <taxon>Lachnospirales</taxon>
        <taxon>Lachnospiraceae</taxon>
        <taxon>Lachnospiraceae incertae sedis</taxon>
        <taxon>Candidatus Fimicola</taxon>
    </lineage>
</organism>
<comment type="caution">
    <text evidence="3">The sequence shown here is derived from an EMBL/GenBank/DDBJ whole genome shotgun (WGS) entry which is preliminary data.</text>
</comment>
<dbReference type="Pfam" id="PF07453">
    <property type="entry name" value="NUMOD1"/>
    <property type="match status" value="1"/>
</dbReference>
<evidence type="ECO:0000313" key="4">
    <source>
        <dbReference type="Proteomes" id="UP000823611"/>
    </source>
</evidence>
<keyword evidence="3" id="KW-0255">Endonuclease</keyword>
<dbReference type="InterPro" id="IPR003615">
    <property type="entry name" value="HNH_nuc"/>
</dbReference>
<dbReference type="Proteomes" id="UP000823611">
    <property type="component" value="Unassembled WGS sequence"/>
</dbReference>
<dbReference type="Gene3D" id="3.90.75.20">
    <property type="match status" value="1"/>
</dbReference>
<keyword evidence="3" id="KW-0378">Hydrolase</keyword>
<dbReference type="EMBL" id="JADIMX010000065">
    <property type="protein sequence ID" value="MBO8434356.1"/>
    <property type="molecule type" value="Genomic_DNA"/>
</dbReference>
<dbReference type="SUPFAM" id="SSF54060">
    <property type="entry name" value="His-Me finger endonucleases"/>
    <property type="match status" value="1"/>
</dbReference>
<accession>A0A9D9DXN0</accession>
<gene>
    <name evidence="3" type="ORF">IAC55_03420</name>
</gene>
<dbReference type="InterPro" id="IPR003647">
    <property type="entry name" value="Intron_nuc_1_rpt"/>
</dbReference>
<dbReference type="AlphaFoldDB" id="A0A9D9DXN0"/>
<reference evidence="3" key="2">
    <citation type="journal article" date="2021" name="PeerJ">
        <title>Extensive microbial diversity within the chicken gut microbiome revealed by metagenomics and culture.</title>
        <authorList>
            <person name="Gilroy R."/>
            <person name="Ravi A."/>
            <person name="Getino M."/>
            <person name="Pursley I."/>
            <person name="Horton D.L."/>
            <person name="Alikhan N.F."/>
            <person name="Baker D."/>
            <person name="Gharbi K."/>
            <person name="Hall N."/>
            <person name="Watson M."/>
            <person name="Adriaenssens E.M."/>
            <person name="Foster-Nyarko E."/>
            <person name="Jarju S."/>
            <person name="Secka A."/>
            <person name="Antonio M."/>
            <person name="Oren A."/>
            <person name="Chaudhuri R.R."/>
            <person name="La Ragione R."/>
            <person name="Hildebrand F."/>
            <person name="Pallen M.J."/>
        </authorList>
    </citation>
    <scope>NUCLEOTIDE SEQUENCE</scope>
    <source>
        <strain evidence="3">F6-4510</strain>
    </source>
</reference>
<dbReference type="InterPro" id="IPR044925">
    <property type="entry name" value="His-Me_finger_sf"/>
</dbReference>
<proteinExistence type="predicted"/>
<evidence type="ECO:0000313" key="3">
    <source>
        <dbReference type="EMBL" id="MBO8434356.1"/>
    </source>
</evidence>
<evidence type="ECO:0000259" key="2">
    <source>
        <dbReference type="Pfam" id="PF13392"/>
    </source>
</evidence>
<reference evidence="3" key="1">
    <citation type="submission" date="2020-10" db="EMBL/GenBank/DDBJ databases">
        <authorList>
            <person name="Gilroy R."/>
        </authorList>
    </citation>
    <scope>NUCLEOTIDE SEQUENCE</scope>
    <source>
        <strain evidence="3">F6-4510</strain>
    </source>
</reference>
<protein>
    <submittedName>
        <fullName evidence="3">HNH endonuclease</fullName>
    </submittedName>
</protein>
<evidence type="ECO:0000259" key="1">
    <source>
        <dbReference type="Pfam" id="PF07453"/>
    </source>
</evidence>
<dbReference type="Pfam" id="PF13392">
    <property type="entry name" value="HNH_3"/>
    <property type="match status" value="1"/>
</dbReference>
<dbReference type="InterPro" id="IPR010896">
    <property type="entry name" value="NUMOD1"/>
</dbReference>
<name>A0A9D9DXN0_9FIRM</name>
<sequence>MSKCYCGTELTWVKGFEGEYIISSNGEIFCSINNKRMLKNIPTKKSTRKNKNGYETVMLYKNQKKYCKQIHRLVAENFIPNPNNLPQVNHKDGNKLNNNVNNLEWVSCSENIKHAYDTGLRNDRYKVMQYDKNENLINIFESELDALKKTGIKHINEVTRGIRQTAGGYIWKRTVNNVEQN</sequence>